<organism evidence="9 10">
    <name type="scientific">Trichobilharzia regenti</name>
    <name type="common">Nasal bird schistosome</name>
    <dbReference type="NCBI Taxonomy" id="157069"/>
    <lineage>
        <taxon>Eukaryota</taxon>
        <taxon>Metazoa</taxon>
        <taxon>Spiralia</taxon>
        <taxon>Lophotrochozoa</taxon>
        <taxon>Platyhelminthes</taxon>
        <taxon>Trematoda</taxon>
        <taxon>Digenea</taxon>
        <taxon>Strigeidida</taxon>
        <taxon>Schistosomatoidea</taxon>
        <taxon>Schistosomatidae</taxon>
        <taxon>Trichobilharzia</taxon>
    </lineage>
</organism>
<feature type="transmembrane region" description="Helical" evidence="8">
    <location>
        <begin position="26"/>
        <end position="48"/>
    </location>
</feature>
<keyword evidence="3" id="KW-0813">Transport</keyword>
<keyword evidence="9" id="KW-1185">Reference proteome</keyword>
<feature type="transmembrane region" description="Helical" evidence="8">
    <location>
        <begin position="221"/>
        <end position="240"/>
    </location>
</feature>
<dbReference type="PANTHER" id="PTHR11785">
    <property type="entry name" value="AMINO ACID TRANSPORTER"/>
    <property type="match status" value="1"/>
</dbReference>
<keyword evidence="4" id="KW-1003">Cell membrane</keyword>
<comment type="subcellular location">
    <subcellularLocation>
        <location evidence="1">Cell membrane</location>
        <topology evidence="1">Multi-pass membrane protein</topology>
    </subcellularLocation>
</comment>
<evidence type="ECO:0000256" key="2">
    <source>
        <dbReference type="ARBA" id="ARBA00007040"/>
    </source>
</evidence>
<protein>
    <submittedName>
        <fullName evidence="10">Uncharacterized protein</fullName>
    </submittedName>
</protein>
<evidence type="ECO:0000256" key="1">
    <source>
        <dbReference type="ARBA" id="ARBA00004651"/>
    </source>
</evidence>
<evidence type="ECO:0000256" key="7">
    <source>
        <dbReference type="ARBA" id="ARBA00023136"/>
    </source>
</evidence>
<evidence type="ECO:0000256" key="5">
    <source>
        <dbReference type="ARBA" id="ARBA00022692"/>
    </source>
</evidence>
<reference evidence="10" key="2">
    <citation type="submission" date="2023-11" db="UniProtKB">
        <authorList>
            <consortium name="WormBaseParasite"/>
        </authorList>
    </citation>
    <scope>IDENTIFICATION</scope>
</reference>
<dbReference type="InterPro" id="IPR050598">
    <property type="entry name" value="AminoAcid_Transporter"/>
</dbReference>
<feature type="transmembrane region" description="Helical" evidence="8">
    <location>
        <begin position="434"/>
        <end position="454"/>
    </location>
</feature>
<feature type="transmembrane region" description="Helical" evidence="8">
    <location>
        <begin position="252"/>
        <end position="279"/>
    </location>
</feature>
<dbReference type="GO" id="GO:0005886">
    <property type="term" value="C:plasma membrane"/>
    <property type="evidence" value="ECO:0007669"/>
    <property type="project" value="UniProtKB-SubCell"/>
</dbReference>
<feature type="transmembrane region" description="Helical" evidence="8">
    <location>
        <begin position="406"/>
        <end position="428"/>
    </location>
</feature>
<dbReference type="GO" id="GO:0015179">
    <property type="term" value="F:L-amino acid transmembrane transporter activity"/>
    <property type="evidence" value="ECO:0007669"/>
    <property type="project" value="TreeGrafter"/>
</dbReference>
<keyword evidence="7 8" id="KW-0472">Membrane</keyword>
<name>A0AA85IWN2_TRIRE</name>
<keyword evidence="6 8" id="KW-1133">Transmembrane helix</keyword>
<dbReference type="PIRSF" id="PIRSF006060">
    <property type="entry name" value="AA_transporter"/>
    <property type="match status" value="1"/>
</dbReference>
<dbReference type="Gene3D" id="1.20.1740.10">
    <property type="entry name" value="Amino acid/polyamine transporter I"/>
    <property type="match status" value="1"/>
</dbReference>
<evidence type="ECO:0000313" key="9">
    <source>
        <dbReference type="Proteomes" id="UP000050795"/>
    </source>
</evidence>
<dbReference type="InterPro" id="IPR002293">
    <property type="entry name" value="AA/rel_permease1"/>
</dbReference>
<evidence type="ECO:0000256" key="3">
    <source>
        <dbReference type="ARBA" id="ARBA00022448"/>
    </source>
</evidence>
<evidence type="ECO:0000256" key="4">
    <source>
        <dbReference type="ARBA" id="ARBA00022475"/>
    </source>
</evidence>
<proteinExistence type="inferred from homology"/>
<reference evidence="9" key="1">
    <citation type="submission" date="2022-06" db="EMBL/GenBank/DDBJ databases">
        <authorList>
            <person name="Berger JAMES D."/>
            <person name="Berger JAMES D."/>
        </authorList>
    </citation>
    <scope>NUCLEOTIDE SEQUENCE [LARGE SCALE GENOMIC DNA]</scope>
</reference>
<comment type="similarity">
    <text evidence="2">Belongs to the amino acid-polyamine-organocation (APC) superfamily. L-type amino acid transporter (LAT) (TC 2.A.3.8) family.</text>
</comment>
<evidence type="ECO:0000313" key="10">
    <source>
        <dbReference type="WBParaSite" id="TREG1_125580.1"/>
    </source>
</evidence>
<accession>A0AA85IWN2</accession>
<feature type="transmembrane region" description="Helical" evidence="8">
    <location>
        <begin position="176"/>
        <end position="201"/>
    </location>
</feature>
<dbReference type="Pfam" id="PF13520">
    <property type="entry name" value="AA_permease_2"/>
    <property type="match status" value="1"/>
</dbReference>
<evidence type="ECO:0000256" key="8">
    <source>
        <dbReference type="SAM" id="Phobius"/>
    </source>
</evidence>
<dbReference type="WBParaSite" id="TREG1_125580.1">
    <property type="protein sequence ID" value="TREG1_125580.1"/>
    <property type="gene ID" value="TREG1_125580"/>
</dbReference>
<evidence type="ECO:0000256" key="6">
    <source>
        <dbReference type="ARBA" id="ARBA00022989"/>
    </source>
</evidence>
<dbReference type="AlphaFoldDB" id="A0AA85IWN2"/>
<dbReference type="Proteomes" id="UP000050795">
    <property type="component" value="Unassembled WGS sequence"/>
</dbReference>
<feature type="transmembrane region" description="Helical" evidence="8">
    <location>
        <begin position="299"/>
        <end position="321"/>
    </location>
</feature>
<dbReference type="PANTHER" id="PTHR11785:SF528">
    <property type="entry name" value="AMINO ACID TRANSPORTER PROTEIN JHI-21"/>
    <property type="match status" value="1"/>
</dbReference>
<feature type="transmembrane region" description="Helical" evidence="8">
    <location>
        <begin position="146"/>
        <end position="164"/>
    </location>
</feature>
<feature type="transmembrane region" description="Helical" evidence="8">
    <location>
        <begin position="378"/>
        <end position="394"/>
    </location>
</feature>
<sequence>MKCKSSNRECRSDTSEEVKVELKREIGLWSAVSMTVGSIIGSGVFVTPKGVLGNSEQSPGISILMWIICGGISLLGSLCYAELGTTIKYSGGDYVYIKQAFGNLPAFLQLWVNLIVLKPTTTAICAVSFAYYALYPIYPNCDPPNILIIILSVLSITILTWVNIMKVRWATGIQNLFTIAKVSALIAIILTGVIVVCLGRVENFTDFWQPVQPVNPSRIALALYSGLFAYGGWNTVNIITEELKNPQRNLPLSIYISITLVTFIYVLTNMAYFAVLLPVEIMQSNAVAVTFADRLYGQFSWTIPVCVSLSCFGGLNGLLFTSGRLNFVAAREGQLPALLATIHAKRLTPLPSILLNSLLGLLMLVVTDLFALINYVSFVNWLSVAASILGMIYLRYSQPDIPRPICLPLIIPITFLLVCVFLITMPIFQTPKEVLIGSAIVLSGIPVYLIGIVWKSKPKSFKRIYGYITLQCQKWLHVIYPE</sequence>
<feature type="transmembrane region" description="Helical" evidence="8">
    <location>
        <begin position="60"/>
        <end position="81"/>
    </location>
</feature>
<feature type="transmembrane region" description="Helical" evidence="8">
    <location>
        <begin position="353"/>
        <end position="372"/>
    </location>
</feature>
<keyword evidence="5 8" id="KW-0812">Transmembrane</keyword>
<dbReference type="FunFam" id="1.20.1740.10:FF:000003">
    <property type="entry name" value="Y+L amino acid transporter 1 isoform X1"/>
    <property type="match status" value="1"/>
</dbReference>
<feature type="transmembrane region" description="Helical" evidence="8">
    <location>
        <begin position="110"/>
        <end position="134"/>
    </location>
</feature>